<keyword evidence="3" id="KW-1185">Reference proteome</keyword>
<feature type="compositionally biased region" description="Basic and acidic residues" evidence="1">
    <location>
        <begin position="80"/>
        <end position="91"/>
    </location>
</feature>
<dbReference type="Proteomes" id="UP000250235">
    <property type="component" value="Unassembled WGS sequence"/>
</dbReference>
<dbReference type="EMBL" id="KV016704">
    <property type="protein sequence ID" value="KZV19350.1"/>
    <property type="molecule type" value="Genomic_DNA"/>
</dbReference>
<sequence length="91" mass="9498">MDLLEDRLVVLDSPCCGASFDSSLGGCGWLEQNREVAASFPALEGLTRSAWTVSPRKVGWNKFRRGAATAATQGGGGGGDIRERRGAAAEA</sequence>
<reference evidence="2 3" key="1">
    <citation type="journal article" date="2015" name="Proc. Natl. Acad. Sci. U.S.A.">
        <title>The resurrection genome of Boea hygrometrica: A blueprint for survival of dehydration.</title>
        <authorList>
            <person name="Xiao L."/>
            <person name="Yang G."/>
            <person name="Zhang L."/>
            <person name="Yang X."/>
            <person name="Zhao S."/>
            <person name="Ji Z."/>
            <person name="Zhou Q."/>
            <person name="Hu M."/>
            <person name="Wang Y."/>
            <person name="Chen M."/>
            <person name="Xu Y."/>
            <person name="Jin H."/>
            <person name="Xiao X."/>
            <person name="Hu G."/>
            <person name="Bao F."/>
            <person name="Hu Y."/>
            <person name="Wan P."/>
            <person name="Li L."/>
            <person name="Deng X."/>
            <person name="Kuang T."/>
            <person name="Xiang C."/>
            <person name="Zhu J.K."/>
            <person name="Oliver M.J."/>
            <person name="He Y."/>
        </authorList>
    </citation>
    <scope>NUCLEOTIDE SEQUENCE [LARGE SCALE GENOMIC DNA]</scope>
    <source>
        <strain evidence="3">cv. XS01</strain>
    </source>
</reference>
<proteinExistence type="predicted"/>
<evidence type="ECO:0000313" key="3">
    <source>
        <dbReference type="Proteomes" id="UP000250235"/>
    </source>
</evidence>
<accession>A0A2Z7AC94</accession>
<organism evidence="2 3">
    <name type="scientific">Dorcoceras hygrometricum</name>
    <dbReference type="NCBI Taxonomy" id="472368"/>
    <lineage>
        <taxon>Eukaryota</taxon>
        <taxon>Viridiplantae</taxon>
        <taxon>Streptophyta</taxon>
        <taxon>Embryophyta</taxon>
        <taxon>Tracheophyta</taxon>
        <taxon>Spermatophyta</taxon>
        <taxon>Magnoliopsida</taxon>
        <taxon>eudicotyledons</taxon>
        <taxon>Gunneridae</taxon>
        <taxon>Pentapetalae</taxon>
        <taxon>asterids</taxon>
        <taxon>lamiids</taxon>
        <taxon>Lamiales</taxon>
        <taxon>Gesneriaceae</taxon>
        <taxon>Didymocarpoideae</taxon>
        <taxon>Trichosporeae</taxon>
        <taxon>Loxocarpinae</taxon>
        <taxon>Dorcoceras</taxon>
    </lineage>
</organism>
<protein>
    <submittedName>
        <fullName evidence="2">Uncharacterized protein</fullName>
    </submittedName>
</protein>
<name>A0A2Z7AC94_9LAMI</name>
<evidence type="ECO:0000256" key="1">
    <source>
        <dbReference type="SAM" id="MobiDB-lite"/>
    </source>
</evidence>
<gene>
    <name evidence="2" type="ORF">F511_23124</name>
</gene>
<dbReference type="AlphaFoldDB" id="A0A2Z7AC94"/>
<evidence type="ECO:0000313" key="2">
    <source>
        <dbReference type="EMBL" id="KZV19350.1"/>
    </source>
</evidence>
<feature type="region of interest" description="Disordered" evidence="1">
    <location>
        <begin position="69"/>
        <end position="91"/>
    </location>
</feature>